<feature type="compositionally biased region" description="Basic and acidic residues" evidence="1">
    <location>
        <begin position="1"/>
        <end position="10"/>
    </location>
</feature>
<protein>
    <submittedName>
        <fullName evidence="2">Winged helix-turn-helix transcriptional regulator</fullName>
    </submittedName>
</protein>
<dbReference type="SUPFAM" id="SSF46785">
    <property type="entry name" value="Winged helix' DNA-binding domain"/>
    <property type="match status" value="1"/>
</dbReference>
<dbReference type="InterPro" id="IPR036388">
    <property type="entry name" value="WH-like_DNA-bd_sf"/>
</dbReference>
<feature type="region of interest" description="Disordered" evidence="1">
    <location>
        <begin position="1"/>
        <end position="59"/>
    </location>
</feature>
<reference evidence="2 3" key="1">
    <citation type="submission" date="2020-12" db="EMBL/GenBank/DDBJ databases">
        <title>Streptomyces typhae sp. nov., a novel endophytic actinomycete isolated from the root of cattail pollen (Typha angustifolia L.).</title>
        <authorList>
            <person name="Peng C."/>
            <person name="Liu C."/>
        </authorList>
    </citation>
    <scope>NUCLEOTIDE SEQUENCE [LARGE SCALE GENOMIC DNA]</scope>
    <source>
        <strain evidence="2 3">JCM 4753</strain>
    </source>
</reference>
<feature type="compositionally biased region" description="Basic and acidic residues" evidence="1">
    <location>
        <begin position="152"/>
        <end position="174"/>
    </location>
</feature>
<accession>A0ABS0X1J1</accession>
<keyword evidence="3" id="KW-1185">Reference proteome</keyword>
<gene>
    <name evidence="2" type="ORF">JGB26_07960</name>
</gene>
<proteinExistence type="predicted"/>
<feature type="region of interest" description="Disordered" evidence="1">
    <location>
        <begin position="151"/>
        <end position="180"/>
    </location>
</feature>
<evidence type="ECO:0000256" key="1">
    <source>
        <dbReference type="SAM" id="MobiDB-lite"/>
    </source>
</evidence>
<evidence type="ECO:0000313" key="3">
    <source>
        <dbReference type="Proteomes" id="UP000634780"/>
    </source>
</evidence>
<dbReference type="EMBL" id="JAEKOZ010000004">
    <property type="protein sequence ID" value="MBJ3807054.1"/>
    <property type="molecule type" value="Genomic_DNA"/>
</dbReference>
<evidence type="ECO:0000313" key="2">
    <source>
        <dbReference type="EMBL" id="MBJ3807054.1"/>
    </source>
</evidence>
<comment type="caution">
    <text evidence="2">The sequence shown here is derived from an EMBL/GenBank/DDBJ whole genome shotgun (WGS) entry which is preliminary data.</text>
</comment>
<sequence>MRQRHDEHVHVAVAQPRETVGDLQFPGPDPAAGVAPRVHLGGADRDLSDGGADVADPQHALDVPRGVDRLLQPGRRRAVRRQEVVVELPSGRSEADVPAGALEQGRADAAFQLLDGLADPAGRQAQAFGGAAEVQLLGQRQERLQLHSLQHGRSEHGGSEHGGCEHGRGEHGDEPPMEQPDAEYLANQPAVYWTGAAHTAVVAFMHAEQSALGTSQRHWMTLNRLAVTADGLTRNGLTEALRASMTPQVGDPSTYAEVLDDLLDRGWITPDRTGRFTLTDTGRAARARLAALAPRLRARIHDGIPEDDYVRTVRVLRRMIANVSDQGRA</sequence>
<name>A0ABS0X1J1_9ACTN</name>
<dbReference type="Proteomes" id="UP000634780">
    <property type="component" value="Unassembled WGS sequence"/>
</dbReference>
<dbReference type="Gene3D" id="1.10.10.10">
    <property type="entry name" value="Winged helix-like DNA-binding domain superfamily/Winged helix DNA-binding domain"/>
    <property type="match status" value="1"/>
</dbReference>
<dbReference type="InterPro" id="IPR036390">
    <property type="entry name" value="WH_DNA-bd_sf"/>
</dbReference>
<organism evidence="2 3">
    <name type="scientific">Streptomyces flavofungini</name>
    <dbReference type="NCBI Taxonomy" id="68200"/>
    <lineage>
        <taxon>Bacteria</taxon>
        <taxon>Bacillati</taxon>
        <taxon>Actinomycetota</taxon>
        <taxon>Actinomycetes</taxon>
        <taxon>Kitasatosporales</taxon>
        <taxon>Streptomycetaceae</taxon>
        <taxon>Streptomyces</taxon>
    </lineage>
</organism>